<organism evidence="1 2">
    <name type="scientific">Babesia ovata</name>
    <dbReference type="NCBI Taxonomy" id="189622"/>
    <lineage>
        <taxon>Eukaryota</taxon>
        <taxon>Sar</taxon>
        <taxon>Alveolata</taxon>
        <taxon>Apicomplexa</taxon>
        <taxon>Aconoidasida</taxon>
        <taxon>Piroplasmida</taxon>
        <taxon>Babesiidae</taxon>
        <taxon>Babesia</taxon>
    </lineage>
</organism>
<dbReference type="GeneID" id="39876217"/>
<reference evidence="1 2" key="1">
    <citation type="journal article" date="2017" name="BMC Genomics">
        <title>Whole-genome assembly of Babesia ovata and comparative genomics between closely related pathogens.</title>
        <authorList>
            <person name="Yamagishi J."/>
            <person name="Asada M."/>
            <person name="Hakimi H."/>
            <person name="Tanaka T.Q."/>
            <person name="Sugimoto C."/>
            <person name="Kawazu S."/>
        </authorList>
    </citation>
    <scope>NUCLEOTIDE SEQUENCE [LARGE SCALE GENOMIC DNA]</scope>
    <source>
        <strain evidence="1 2">Miyake</strain>
    </source>
</reference>
<dbReference type="VEuPathDB" id="PiroplasmaDB:BOVATA_039400"/>
<dbReference type="AlphaFoldDB" id="A0A2H6KHH0"/>
<sequence>MSYKHKELVHGIMQSQFSYAGDKQIIDVTSGLQDVNSRLKVLAGIANMLAKVDYKPIAVMKSITECTIHCMQNIGAKQLVSPNDGNSSDEVRFLPKNIPWIIYGSRSFHSADTQMQFGGGSVPEVLTGNMVLEMLPTSSLDAKGPEEEPHKKRTALRRLLRRADDADSSAGTSTADLSQLKVLPMSVDVVRHQTLKECMHEFLNLHFDGRHPASRRLNIRQQMQLQSERLKLKKSFKSSKVLDTVRLEKRRPSKINLSFRKLKKKMRYAGSRHVQMTQYFINECRVLKRCFLRPYTTALKTGTPGTHVAIDGGSPSTLGMISDDPRPHQIADTWKRFSRWCVAQPSIAQQYNKDAGDLRIADGYLSRRADTTDATTEPVTYMGSTSGGADWPPVVPTNQWNVARHLESFVDRRTPIFVDDALFLKPVRVSSLYSWRLKNKLKALERSHTENAMGNTIRYMFHNGLWKKPQKIMDVSMPIEQPLWRHLFAIVSSLHKLNFTSFDLINELTKVMQIAAPVSVESCDRRILDNRPQELCEVLVATMRRFGYMLSSISGIISRDASGELASRFLKIICNSNIVSTVAVLSEQHHAQVQLADLTRVMRTFNALVFFKYGRIKVHNLRTTESVDLNIESANAIGFKRPKRDVMDTYESFATLARICVGEHDCRLDYAGKTVDEHANAIMRLLDEITYIQWMCSMHSSTGSDGETMRKIATVGSDLADVLLDCLQKGAAREIALRGVCTIRRLQLTADIRGAGETACGNMTSNDGGSESSRDRLARLQKLMVEHRLTTEEINGAICAVYGGAFQPPLKARHDGNLRSGMVAIHTYASSTTTAAGILHNFYVDHYNAV</sequence>
<protein>
    <submittedName>
        <fullName evidence="1">Uncharacterized protein</fullName>
    </submittedName>
</protein>
<dbReference type="OrthoDB" id="366259at2759"/>
<dbReference type="RefSeq" id="XP_028868690.1">
    <property type="nucleotide sequence ID" value="XM_029012857.1"/>
</dbReference>
<name>A0A2H6KHH0_9APIC</name>
<dbReference type="EMBL" id="BDSA01000005">
    <property type="protein sequence ID" value="GBE62447.1"/>
    <property type="molecule type" value="Genomic_DNA"/>
</dbReference>
<comment type="caution">
    <text evidence="1">The sequence shown here is derived from an EMBL/GenBank/DDBJ whole genome shotgun (WGS) entry which is preliminary data.</text>
</comment>
<accession>A0A2H6KHH0</accession>
<dbReference type="Proteomes" id="UP000236319">
    <property type="component" value="Unassembled WGS sequence"/>
</dbReference>
<proteinExistence type="predicted"/>
<evidence type="ECO:0000313" key="1">
    <source>
        <dbReference type="EMBL" id="GBE62447.1"/>
    </source>
</evidence>
<evidence type="ECO:0000313" key="2">
    <source>
        <dbReference type="Proteomes" id="UP000236319"/>
    </source>
</evidence>
<gene>
    <name evidence="1" type="ORF">BOVATA_039400</name>
</gene>
<keyword evidence="2" id="KW-1185">Reference proteome</keyword>